<dbReference type="InterPro" id="IPR008506">
    <property type="entry name" value="SND2/TMEM208"/>
</dbReference>
<keyword evidence="3" id="KW-1133">Transmembrane helix</keyword>
<evidence type="ECO:0000256" key="1">
    <source>
        <dbReference type="ARBA" id="ARBA00006062"/>
    </source>
</evidence>
<feature type="transmembrane region" description="Helical" evidence="3">
    <location>
        <begin position="136"/>
        <end position="154"/>
    </location>
</feature>
<dbReference type="PANTHER" id="PTHR16284">
    <property type="entry name" value="PROTEIN CDV3 HOMOLOG"/>
    <property type="match status" value="1"/>
</dbReference>
<comment type="similarity">
    <text evidence="1">Belongs to the CDV3 family.</text>
</comment>
<feature type="region of interest" description="Disordered" evidence="2">
    <location>
        <begin position="358"/>
        <end position="431"/>
    </location>
</feature>
<feature type="compositionally biased region" description="Polar residues" evidence="2">
    <location>
        <begin position="409"/>
        <end position="431"/>
    </location>
</feature>
<keyword evidence="3" id="KW-0472">Membrane</keyword>
<evidence type="ECO:0000313" key="5">
    <source>
        <dbReference type="EnsemblMetazoa" id="AMIN002781-PA"/>
    </source>
</evidence>
<feature type="region of interest" description="Disordered" evidence="2">
    <location>
        <begin position="245"/>
        <end position="271"/>
    </location>
</feature>
<dbReference type="Proteomes" id="UP000075920">
    <property type="component" value="Unassembled WGS sequence"/>
</dbReference>
<feature type="region of interest" description="Disordered" evidence="2">
    <location>
        <begin position="76"/>
        <end position="98"/>
    </location>
</feature>
<sequence>MRLRLVILAAFMLLFLLVESAAAGKRRKIIIHVPVKVKQQKHVHTEVKTVHHHHKPTVIKEEKIVKKEVHKPVVIKEENTSTMSQQQPPKKKATKGSKQIVEENVATVKFYRNMSLIASAVQFLGFAVYAELSTLAVVMTILCMVAHGASYYFMAMISKPKLTEKGDIIETGTDLNIEGGITEHVKDIVILTSGTQLVSILSEFFWLLMLLLPKDKKKGKAKKFVTAEEIAKQLDDTSKKVVESKMKLRPVEPADGKTDSNEPEDEWKVVEETKKDYSGLKLAQLTIDDDANQHDSENAGDMNDPNYDADGRDGEERDPSKPWNKVDVNAAAKEKVVAPQPATTSNIYVSPAMKNLMAKQKQKKGIAPDLQSEEYFPTLGQEKPAEPPKQPKPDPTFEEVKHGVRAKTVEQSSTSQISIGNRYNSLNNDAS</sequence>
<evidence type="ECO:0000256" key="4">
    <source>
        <dbReference type="SAM" id="SignalP"/>
    </source>
</evidence>
<dbReference type="Pfam" id="PF15359">
    <property type="entry name" value="CDV3"/>
    <property type="match status" value="1"/>
</dbReference>
<feature type="region of interest" description="Disordered" evidence="2">
    <location>
        <begin position="286"/>
        <end position="326"/>
    </location>
</feature>
<accession>A0A182VXI2</accession>
<keyword evidence="3" id="KW-0812">Transmembrane</keyword>
<evidence type="ECO:0000256" key="3">
    <source>
        <dbReference type="SAM" id="Phobius"/>
    </source>
</evidence>
<dbReference type="STRING" id="112268.A0A182VXI2"/>
<feature type="chain" id="PRO_5008140401" evidence="4">
    <location>
        <begin position="24"/>
        <end position="431"/>
    </location>
</feature>
<feature type="signal peptide" evidence="4">
    <location>
        <begin position="1"/>
        <end position="23"/>
    </location>
</feature>
<dbReference type="VEuPathDB" id="VectorBase:AMIN002781"/>
<feature type="compositionally biased region" description="Basic and acidic residues" evidence="2">
    <location>
        <begin position="383"/>
        <end position="392"/>
    </location>
</feature>
<feature type="compositionally biased region" description="Basic and acidic residues" evidence="2">
    <location>
        <begin position="309"/>
        <end position="320"/>
    </location>
</feature>
<keyword evidence="6" id="KW-1185">Reference proteome</keyword>
<dbReference type="InterPro" id="IPR026806">
    <property type="entry name" value="CDV3"/>
</dbReference>
<dbReference type="Pfam" id="PF05620">
    <property type="entry name" value="TMEM208_SND2"/>
    <property type="match status" value="1"/>
</dbReference>
<feature type="transmembrane region" description="Helical" evidence="3">
    <location>
        <begin position="188"/>
        <end position="212"/>
    </location>
</feature>
<keyword evidence="4" id="KW-0732">Signal</keyword>
<proteinExistence type="inferred from homology"/>
<reference evidence="6" key="1">
    <citation type="submission" date="2013-03" db="EMBL/GenBank/DDBJ databases">
        <title>The Genome Sequence of Anopheles minimus MINIMUS1.</title>
        <authorList>
            <consortium name="The Broad Institute Genomics Platform"/>
            <person name="Neafsey D.E."/>
            <person name="Walton C."/>
            <person name="Walker B."/>
            <person name="Young S.K."/>
            <person name="Zeng Q."/>
            <person name="Gargeya S."/>
            <person name="Fitzgerald M."/>
            <person name="Haas B."/>
            <person name="Abouelleil A."/>
            <person name="Allen A.W."/>
            <person name="Alvarado L."/>
            <person name="Arachchi H.M."/>
            <person name="Berlin A.M."/>
            <person name="Chapman S.B."/>
            <person name="Gainer-Dewar J."/>
            <person name="Goldberg J."/>
            <person name="Griggs A."/>
            <person name="Gujja S."/>
            <person name="Hansen M."/>
            <person name="Howarth C."/>
            <person name="Imamovic A."/>
            <person name="Ireland A."/>
            <person name="Larimer J."/>
            <person name="McCowan C."/>
            <person name="Murphy C."/>
            <person name="Pearson M."/>
            <person name="Poon T.W."/>
            <person name="Priest M."/>
            <person name="Roberts A."/>
            <person name="Saif S."/>
            <person name="Shea T."/>
            <person name="Sisk P."/>
            <person name="Sykes S."/>
            <person name="Wortman J."/>
            <person name="Nusbaum C."/>
            <person name="Birren B."/>
        </authorList>
    </citation>
    <scope>NUCLEOTIDE SEQUENCE [LARGE SCALE GENOMIC DNA]</scope>
    <source>
        <strain evidence="6">MINIMUS1</strain>
    </source>
</reference>
<organism evidence="5 6">
    <name type="scientific">Anopheles minimus</name>
    <dbReference type="NCBI Taxonomy" id="112268"/>
    <lineage>
        <taxon>Eukaryota</taxon>
        <taxon>Metazoa</taxon>
        <taxon>Ecdysozoa</taxon>
        <taxon>Arthropoda</taxon>
        <taxon>Hexapoda</taxon>
        <taxon>Insecta</taxon>
        <taxon>Pterygota</taxon>
        <taxon>Neoptera</taxon>
        <taxon>Endopterygota</taxon>
        <taxon>Diptera</taxon>
        <taxon>Nematocera</taxon>
        <taxon>Culicoidea</taxon>
        <taxon>Culicidae</taxon>
        <taxon>Anophelinae</taxon>
        <taxon>Anopheles</taxon>
    </lineage>
</organism>
<dbReference type="AlphaFoldDB" id="A0A182VXI2"/>
<dbReference type="GO" id="GO:0005737">
    <property type="term" value="C:cytoplasm"/>
    <property type="evidence" value="ECO:0007669"/>
    <property type="project" value="TreeGrafter"/>
</dbReference>
<dbReference type="EnsemblMetazoa" id="AMIN002781-RA">
    <property type="protein sequence ID" value="AMIN002781-PA"/>
    <property type="gene ID" value="AMIN002781"/>
</dbReference>
<reference evidence="5" key="2">
    <citation type="submission" date="2020-05" db="UniProtKB">
        <authorList>
            <consortium name="EnsemblMetazoa"/>
        </authorList>
    </citation>
    <scope>IDENTIFICATION</scope>
    <source>
        <strain evidence="5">MINIMUS1</strain>
    </source>
</reference>
<protein>
    <submittedName>
        <fullName evidence="5">Uncharacterized protein</fullName>
    </submittedName>
</protein>
<evidence type="ECO:0000256" key="2">
    <source>
        <dbReference type="SAM" id="MobiDB-lite"/>
    </source>
</evidence>
<name>A0A182VXI2_9DIPT</name>
<dbReference type="PANTHER" id="PTHR16284:SF13">
    <property type="entry name" value="PROTEIN CDV3 HOMOLOG"/>
    <property type="match status" value="1"/>
</dbReference>
<evidence type="ECO:0000313" key="6">
    <source>
        <dbReference type="Proteomes" id="UP000075920"/>
    </source>
</evidence>